<dbReference type="STRING" id="70667.A0A183TCC6"/>
<protein>
    <submittedName>
        <fullName evidence="3">NYN domain-containing protein</fullName>
    </submittedName>
</protein>
<organism evidence="3">
    <name type="scientific">Schistocephalus solidus</name>
    <name type="common">Tapeworm</name>
    <dbReference type="NCBI Taxonomy" id="70667"/>
    <lineage>
        <taxon>Eukaryota</taxon>
        <taxon>Metazoa</taxon>
        <taxon>Spiralia</taxon>
        <taxon>Lophotrochozoa</taxon>
        <taxon>Platyhelminthes</taxon>
        <taxon>Cestoda</taxon>
        <taxon>Eucestoda</taxon>
        <taxon>Diphyllobothriidea</taxon>
        <taxon>Diphyllobothriidae</taxon>
        <taxon>Schistocephalus</taxon>
    </lineage>
</organism>
<evidence type="ECO:0000313" key="1">
    <source>
        <dbReference type="EMBL" id="VDM00510.1"/>
    </source>
</evidence>
<dbReference type="AlphaFoldDB" id="A0A183TCC6"/>
<keyword evidence="2" id="KW-1185">Reference proteome</keyword>
<evidence type="ECO:0000313" key="3">
    <source>
        <dbReference type="WBParaSite" id="SSLN_0001466201-mRNA-1"/>
    </source>
</evidence>
<sequence>LFFPPPEPDLFVLACHRFKDRPRIGRNILAFVASMDFAKSALGAGMMVVWVTDGKKIIPSIKQSLSYQLRTRVAFINNLTDFKPSVFGMPKYHKESLQELHLTFSDQG</sequence>
<dbReference type="WBParaSite" id="SSLN_0001466201-mRNA-1">
    <property type="protein sequence ID" value="SSLN_0001466201-mRNA-1"/>
    <property type="gene ID" value="SSLN_0001466201"/>
</dbReference>
<evidence type="ECO:0000313" key="2">
    <source>
        <dbReference type="Proteomes" id="UP000275846"/>
    </source>
</evidence>
<reference evidence="3" key="1">
    <citation type="submission" date="2016-06" db="UniProtKB">
        <authorList>
            <consortium name="WormBaseParasite"/>
        </authorList>
    </citation>
    <scope>IDENTIFICATION</scope>
</reference>
<dbReference type="EMBL" id="UYSU01038668">
    <property type="protein sequence ID" value="VDM00510.1"/>
    <property type="molecule type" value="Genomic_DNA"/>
</dbReference>
<name>A0A183TCC6_SCHSO</name>
<dbReference type="Proteomes" id="UP000275846">
    <property type="component" value="Unassembled WGS sequence"/>
</dbReference>
<accession>A0A183TCC6</accession>
<gene>
    <name evidence="1" type="ORF">SSLN_LOCUS14124</name>
</gene>
<reference evidence="1 2" key="2">
    <citation type="submission" date="2018-11" db="EMBL/GenBank/DDBJ databases">
        <authorList>
            <consortium name="Pathogen Informatics"/>
        </authorList>
    </citation>
    <scope>NUCLEOTIDE SEQUENCE [LARGE SCALE GENOMIC DNA]</scope>
    <source>
        <strain evidence="1 2">NST_G2</strain>
    </source>
</reference>
<proteinExistence type="predicted"/>